<dbReference type="InterPro" id="IPR005025">
    <property type="entry name" value="FMN_Rdtase-like_dom"/>
</dbReference>
<evidence type="ECO:0000313" key="4">
    <source>
        <dbReference type="EMBL" id="MFC1851855.1"/>
    </source>
</evidence>
<dbReference type="InterPro" id="IPR051796">
    <property type="entry name" value="ISF_SsuE-like"/>
</dbReference>
<reference evidence="4 5" key="1">
    <citation type="submission" date="2024-09" db="EMBL/GenBank/DDBJ databases">
        <title>Laminarin stimulates single cell rates of sulfate reduction while oxygen inhibits transcriptomic activity in coastal marine sediment.</title>
        <authorList>
            <person name="Lindsay M."/>
            <person name="Orcutt B."/>
            <person name="Emerson D."/>
            <person name="Stepanauskas R."/>
            <person name="D'Angelo T."/>
        </authorList>
    </citation>
    <scope>NUCLEOTIDE SEQUENCE [LARGE SCALE GENOMIC DNA]</scope>
    <source>
        <strain evidence="4">SAG AM-311-K15</strain>
    </source>
</reference>
<dbReference type="Pfam" id="PF03358">
    <property type="entry name" value="FMN_red"/>
    <property type="match status" value="1"/>
</dbReference>
<dbReference type="PANTHER" id="PTHR43278:SF1">
    <property type="entry name" value="IRON-SULFUR FLAVOPROTEIN MJ1083"/>
    <property type="match status" value="1"/>
</dbReference>
<protein>
    <submittedName>
        <fullName evidence="4">Flavodoxin family protein</fullName>
    </submittedName>
</protein>
<keyword evidence="2" id="KW-0288">FMN</keyword>
<keyword evidence="5" id="KW-1185">Reference proteome</keyword>
<comment type="caution">
    <text evidence="4">The sequence shown here is derived from an EMBL/GenBank/DDBJ whole genome shotgun (WGS) entry which is preliminary data.</text>
</comment>
<feature type="domain" description="NADPH-dependent FMN reductase-like" evidence="3">
    <location>
        <begin position="48"/>
        <end position="171"/>
    </location>
</feature>
<evidence type="ECO:0000259" key="3">
    <source>
        <dbReference type="Pfam" id="PF03358"/>
    </source>
</evidence>
<dbReference type="Proteomes" id="UP001594351">
    <property type="component" value="Unassembled WGS sequence"/>
</dbReference>
<dbReference type="Gene3D" id="3.40.50.360">
    <property type="match status" value="1"/>
</dbReference>
<evidence type="ECO:0000256" key="2">
    <source>
        <dbReference type="ARBA" id="ARBA00022643"/>
    </source>
</evidence>
<keyword evidence="1" id="KW-0285">Flavoprotein</keyword>
<name>A0ABV6Z082_UNCC1</name>
<evidence type="ECO:0000256" key="1">
    <source>
        <dbReference type="ARBA" id="ARBA00022630"/>
    </source>
</evidence>
<proteinExistence type="predicted"/>
<dbReference type="SUPFAM" id="SSF52218">
    <property type="entry name" value="Flavoproteins"/>
    <property type="match status" value="1"/>
</dbReference>
<accession>A0ABV6Z082</accession>
<gene>
    <name evidence="4" type="ORF">ACFL27_16815</name>
</gene>
<dbReference type="PANTHER" id="PTHR43278">
    <property type="entry name" value="NAD(P)H-DEPENDENT FMN-CONTAINING OXIDOREDUCTASE YWQN-RELATED"/>
    <property type="match status" value="1"/>
</dbReference>
<dbReference type="InterPro" id="IPR029039">
    <property type="entry name" value="Flavoprotein-like_sf"/>
</dbReference>
<evidence type="ECO:0000313" key="5">
    <source>
        <dbReference type="Proteomes" id="UP001594351"/>
    </source>
</evidence>
<sequence>MKTLVISGSIRSRLAPCHFIFSSVHKSDDLSAYISAISLYQQRNVPISNSDILAGSALLAMRLHGAEIDYFPLVKLFPHRETKVDYAAGQSVDYFLSASDTLSISEVHLAEMIQRIEAADGVVLVSPTYFGDRSSVANKLLQISAIKNMLQDKVFGVCSVGAKRNGGQETTIIYSLLEALNQNALIVGNGPPTSQYGGTAVGGGKGTVVSDNWGLETAFGTGRRVAHVCEILQEAGNDRLSRPPRITILVTIDNADKMLDSFLRHYIDKSLKHLPHVDFRIENILDLSIYRCQGCDKCPNEDVLMPGGQVTKGCAIRDSEDSMDNIRSILLESDGIIIAGLNVKQHDQLFYRYQVLIERTRYIRRNNFELTDKLITAFCLNQVGARTNPFLSMKTVTSYIRHNAIMHKPIEVFLHEGKVIDSNYDDLFHFVQYAEKIALGRTRAQYLSTEYIANGIGGY</sequence>
<organism evidence="4 5">
    <name type="scientific">candidate division CSSED10-310 bacterium</name>
    <dbReference type="NCBI Taxonomy" id="2855610"/>
    <lineage>
        <taxon>Bacteria</taxon>
        <taxon>Bacteria division CSSED10-310</taxon>
    </lineage>
</organism>
<dbReference type="EMBL" id="JBHPBY010000233">
    <property type="protein sequence ID" value="MFC1851855.1"/>
    <property type="molecule type" value="Genomic_DNA"/>
</dbReference>